<keyword evidence="3" id="KW-1185">Reference proteome</keyword>
<accession>A0A319E713</accession>
<evidence type="ECO:0000313" key="3">
    <source>
        <dbReference type="Proteomes" id="UP000247810"/>
    </source>
</evidence>
<dbReference type="AlphaFoldDB" id="A0A319E713"/>
<dbReference type="SUPFAM" id="SSF53474">
    <property type="entry name" value="alpha/beta-Hydrolases"/>
    <property type="match status" value="1"/>
</dbReference>
<evidence type="ECO:0000313" key="2">
    <source>
        <dbReference type="EMBL" id="PYH96508.1"/>
    </source>
</evidence>
<dbReference type="VEuPathDB" id="FungiDB:BO71DRAFT_417706"/>
<feature type="region of interest" description="Disordered" evidence="1">
    <location>
        <begin position="41"/>
        <end position="80"/>
    </location>
</feature>
<gene>
    <name evidence="2" type="ORF">BO71DRAFT_417706</name>
</gene>
<dbReference type="GO" id="GO:0016787">
    <property type="term" value="F:hydrolase activity"/>
    <property type="evidence" value="ECO:0007669"/>
    <property type="project" value="UniProtKB-KW"/>
</dbReference>
<protein>
    <submittedName>
        <fullName evidence="2">Poly hydrolase</fullName>
    </submittedName>
</protein>
<dbReference type="OrthoDB" id="2334691at2759"/>
<dbReference type="EMBL" id="KZ825836">
    <property type="protein sequence ID" value="PYH96508.1"/>
    <property type="molecule type" value="Genomic_DNA"/>
</dbReference>
<reference evidence="2 3" key="1">
    <citation type="submission" date="2018-02" db="EMBL/GenBank/DDBJ databases">
        <title>The genomes of Aspergillus section Nigri reveals drivers in fungal speciation.</title>
        <authorList>
            <consortium name="DOE Joint Genome Institute"/>
            <person name="Vesth T.C."/>
            <person name="Nybo J."/>
            <person name="Theobald S."/>
            <person name="Brandl J."/>
            <person name="Frisvad J.C."/>
            <person name="Nielsen K.F."/>
            <person name="Lyhne E.K."/>
            <person name="Kogle M.E."/>
            <person name="Kuo A."/>
            <person name="Riley R."/>
            <person name="Clum A."/>
            <person name="Nolan M."/>
            <person name="Lipzen A."/>
            <person name="Salamov A."/>
            <person name="Henrissat B."/>
            <person name="Wiebenga A."/>
            <person name="De vries R.P."/>
            <person name="Grigoriev I.V."/>
            <person name="Mortensen U.H."/>
            <person name="Andersen M.R."/>
            <person name="Baker S.E."/>
        </authorList>
    </citation>
    <scope>NUCLEOTIDE SEQUENCE [LARGE SCALE GENOMIC DNA]</scope>
    <source>
        <strain evidence="2 3">CBS 707.79</strain>
    </source>
</reference>
<proteinExistence type="predicted"/>
<dbReference type="Gene3D" id="3.40.50.1820">
    <property type="entry name" value="alpha/beta hydrolase"/>
    <property type="match status" value="1"/>
</dbReference>
<dbReference type="Proteomes" id="UP000247810">
    <property type="component" value="Unassembled WGS sequence"/>
</dbReference>
<name>A0A319E713_9EURO</name>
<evidence type="ECO:0000256" key="1">
    <source>
        <dbReference type="SAM" id="MobiDB-lite"/>
    </source>
</evidence>
<keyword evidence="2" id="KW-0378">Hydrolase</keyword>
<organism evidence="2 3">
    <name type="scientific">Aspergillus ellipticus CBS 707.79</name>
    <dbReference type="NCBI Taxonomy" id="1448320"/>
    <lineage>
        <taxon>Eukaryota</taxon>
        <taxon>Fungi</taxon>
        <taxon>Dikarya</taxon>
        <taxon>Ascomycota</taxon>
        <taxon>Pezizomycotina</taxon>
        <taxon>Eurotiomycetes</taxon>
        <taxon>Eurotiomycetidae</taxon>
        <taxon>Eurotiales</taxon>
        <taxon>Aspergillaceae</taxon>
        <taxon>Aspergillus</taxon>
        <taxon>Aspergillus subgen. Circumdati</taxon>
    </lineage>
</organism>
<feature type="compositionally biased region" description="Low complexity" evidence="1">
    <location>
        <begin position="47"/>
        <end position="80"/>
    </location>
</feature>
<dbReference type="InterPro" id="IPR029058">
    <property type="entry name" value="AB_hydrolase_fold"/>
</dbReference>
<sequence length="345" mass="37934">MNIPLTTAEVPPQFLKSAFLIGQIPQRALASDPRISYALYVPPTHYNPNPNQTPPTTTNNNNNNNNNSNSNNSNSNNNNNKPLLPLLIHIHGSSRNITPIRQSLVPFADTTPCAILSPLFPANLDHPNDLDSYTHLRSPTLRSDLALLSILDEVAHVWPGIDTREVFMMGFSGGGQFVHRFLYLYPERLSAVSVGAPGKVTVLDGGRDWPVGIRDVKGLFGREVEREKVAGVGIQMVVGGEDVKVHGGEEFWVWVRGLLKERGVKMGKVGEGKGEETGGGKEGEAGKGIKVMSQGRMESLRMLQRNWEEDGIQVRFDVVNGVGHYSPGVEDCVLGFLRPLMKRRE</sequence>